<accession>A0A7C8YX43</accession>
<reference evidence="1" key="1">
    <citation type="journal article" date="2013" name="J. Plant Res.">
        <title>Effect of fungi and light on seed germination of three Opuntia species from semiarid lands of central Mexico.</title>
        <authorList>
            <person name="Delgado-Sanchez P."/>
            <person name="Jimenez-Bremont J.F."/>
            <person name="Guerrero-Gonzalez Mde L."/>
            <person name="Flores J."/>
        </authorList>
    </citation>
    <scope>NUCLEOTIDE SEQUENCE</scope>
    <source>
        <tissue evidence="1">Cladode</tissue>
    </source>
</reference>
<name>A0A7C8YX43_OPUST</name>
<protein>
    <submittedName>
        <fullName evidence="1">Uncharacterized protein</fullName>
    </submittedName>
</protein>
<reference evidence="1" key="2">
    <citation type="submission" date="2020-07" db="EMBL/GenBank/DDBJ databases">
        <authorList>
            <person name="Vera ALvarez R."/>
            <person name="Arias-Moreno D.M."/>
            <person name="Jimenez-Jacinto V."/>
            <person name="Jimenez-Bremont J.F."/>
            <person name="Swaminathan K."/>
            <person name="Moose S.P."/>
            <person name="Guerrero-Gonzalez M.L."/>
            <person name="Marino-Ramirez L."/>
            <person name="Landsman D."/>
            <person name="Rodriguez-Kessler M."/>
            <person name="Delgado-Sanchez P."/>
        </authorList>
    </citation>
    <scope>NUCLEOTIDE SEQUENCE</scope>
    <source>
        <tissue evidence="1">Cladode</tissue>
    </source>
</reference>
<proteinExistence type="predicted"/>
<evidence type="ECO:0000313" key="1">
    <source>
        <dbReference type="EMBL" id="MBA4628799.1"/>
    </source>
</evidence>
<organism evidence="1">
    <name type="scientific">Opuntia streptacantha</name>
    <name type="common">Prickly pear cactus</name>
    <name type="synonym">Opuntia cardona</name>
    <dbReference type="NCBI Taxonomy" id="393608"/>
    <lineage>
        <taxon>Eukaryota</taxon>
        <taxon>Viridiplantae</taxon>
        <taxon>Streptophyta</taxon>
        <taxon>Embryophyta</taxon>
        <taxon>Tracheophyta</taxon>
        <taxon>Spermatophyta</taxon>
        <taxon>Magnoliopsida</taxon>
        <taxon>eudicotyledons</taxon>
        <taxon>Gunneridae</taxon>
        <taxon>Pentapetalae</taxon>
        <taxon>Caryophyllales</taxon>
        <taxon>Cactineae</taxon>
        <taxon>Cactaceae</taxon>
        <taxon>Opuntioideae</taxon>
        <taxon>Opuntia</taxon>
    </lineage>
</organism>
<sequence>MYSMASERTDAVSVFPKGETSCWSAVILSPIFSFLTLNGGRVDEAASLLPLLLFISPPPFFAPVQVSFTSNAFFGFSSNVGIGIWVCREVKKLGLVSGLFTGDDAFQ</sequence>
<dbReference type="EMBL" id="GISG01067285">
    <property type="protein sequence ID" value="MBA4628799.1"/>
    <property type="molecule type" value="Transcribed_RNA"/>
</dbReference>
<dbReference type="AlphaFoldDB" id="A0A7C8YX43"/>